<feature type="transmembrane region" description="Helical" evidence="5">
    <location>
        <begin position="103"/>
        <end position="122"/>
    </location>
</feature>
<feature type="transmembrane region" description="Helical" evidence="5">
    <location>
        <begin position="219"/>
        <end position="235"/>
    </location>
</feature>
<feature type="transmembrane region" description="Helical" evidence="5">
    <location>
        <begin position="173"/>
        <end position="190"/>
    </location>
</feature>
<feature type="transmembrane region" description="Helical" evidence="5">
    <location>
        <begin position="80"/>
        <end position="97"/>
    </location>
</feature>
<dbReference type="GO" id="GO:0016874">
    <property type="term" value="F:ligase activity"/>
    <property type="evidence" value="ECO:0007669"/>
    <property type="project" value="UniProtKB-KW"/>
</dbReference>
<keyword evidence="4 5" id="KW-0472">Membrane</keyword>
<organism evidence="7 8">
    <name type="scientific">Geomonas subterranea</name>
    <dbReference type="NCBI Taxonomy" id="2847989"/>
    <lineage>
        <taxon>Bacteria</taxon>
        <taxon>Pseudomonadati</taxon>
        <taxon>Thermodesulfobacteriota</taxon>
        <taxon>Desulfuromonadia</taxon>
        <taxon>Geobacterales</taxon>
        <taxon>Geobacteraceae</taxon>
        <taxon>Geomonas</taxon>
    </lineage>
</organism>
<dbReference type="Pfam" id="PF04932">
    <property type="entry name" value="Wzy_C"/>
    <property type="match status" value="1"/>
</dbReference>
<evidence type="ECO:0000313" key="7">
    <source>
        <dbReference type="EMBL" id="QXE91669.1"/>
    </source>
</evidence>
<feature type="transmembrane region" description="Helical" evidence="5">
    <location>
        <begin position="7"/>
        <end position="31"/>
    </location>
</feature>
<dbReference type="Proteomes" id="UP000683559">
    <property type="component" value="Chromosome"/>
</dbReference>
<evidence type="ECO:0000256" key="5">
    <source>
        <dbReference type="SAM" id="Phobius"/>
    </source>
</evidence>
<protein>
    <submittedName>
        <fullName evidence="7">O-antigen ligase family protein</fullName>
    </submittedName>
</protein>
<accession>A0ABX8LJK5</accession>
<evidence type="ECO:0000259" key="6">
    <source>
        <dbReference type="Pfam" id="PF04932"/>
    </source>
</evidence>
<feature type="transmembrane region" description="Helical" evidence="5">
    <location>
        <begin position="384"/>
        <end position="407"/>
    </location>
</feature>
<dbReference type="EMBL" id="CP077683">
    <property type="protein sequence ID" value="QXE91669.1"/>
    <property type="molecule type" value="Genomic_DNA"/>
</dbReference>
<feature type="transmembrane region" description="Helical" evidence="5">
    <location>
        <begin position="352"/>
        <end position="372"/>
    </location>
</feature>
<comment type="subcellular location">
    <subcellularLocation>
        <location evidence="1">Membrane</location>
        <topology evidence="1">Multi-pass membrane protein</topology>
    </subcellularLocation>
</comment>
<keyword evidence="3 5" id="KW-1133">Transmembrane helix</keyword>
<dbReference type="PANTHER" id="PTHR37422:SF13">
    <property type="entry name" value="LIPOPOLYSACCHARIDE BIOSYNTHESIS PROTEIN PA4999-RELATED"/>
    <property type="match status" value="1"/>
</dbReference>
<feature type="transmembrane region" description="Helical" evidence="5">
    <location>
        <begin position="134"/>
        <end position="153"/>
    </location>
</feature>
<dbReference type="PANTHER" id="PTHR37422">
    <property type="entry name" value="TEICHURONIC ACID BIOSYNTHESIS PROTEIN TUAE"/>
    <property type="match status" value="1"/>
</dbReference>
<feature type="transmembrane region" description="Helical" evidence="5">
    <location>
        <begin position="197"/>
        <end position="213"/>
    </location>
</feature>
<proteinExistence type="predicted"/>
<gene>
    <name evidence="7" type="ORF">KP001_03780</name>
</gene>
<dbReference type="InterPro" id="IPR007016">
    <property type="entry name" value="O-antigen_ligase-rel_domated"/>
</dbReference>
<evidence type="ECO:0000256" key="1">
    <source>
        <dbReference type="ARBA" id="ARBA00004141"/>
    </source>
</evidence>
<dbReference type="RefSeq" id="WP_217288247.1">
    <property type="nucleotide sequence ID" value="NZ_CP077683.1"/>
</dbReference>
<evidence type="ECO:0000256" key="4">
    <source>
        <dbReference type="ARBA" id="ARBA00023136"/>
    </source>
</evidence>
<dbReference type="InterPro" id="IPR051533">
    <property type="entry name" value="WaaL-like"/>
</dbReference>
<evidence type="ECO:0000256" key="2">
    <source>
        <dbReference type="ARBA" id="ARBA00022692"/>
    </source>
</evidence>
<sequence length="448" mass="49836">MLTALLFVFVNCAGYLLAILRGPFWALLVYAHIYFNSPDPHINWWGELLPFQQWSYLTTAVLLASMFLHKNSLSDRPIRTVHLVIYFLGLTALLSLGSEFKPVSMGFLTLMVSYTVICFGLVKIMTERWQLRVLWLWLIILSAKLSLNAYLYGKRIHGRLENIGGADSVSSNLFGLLLVGVIPLMVPFLLSGKRYERIICLLCAPFILNALVLCNSRGAFVALAGGFFVAFIFLAERQLRKTMMAMAALGIVAFLYLADQEMMERLASLTQATQAINDDQQANTLSSGRLEIWGYGLQMVADHPFGAGPGGFKQLAKDYMPPEILKVHADGETGVRGAHSSYLLVLVEQGPLGLLLWLSICLGTWFNIHRGYRALRGREGADPFLILAVFSLGSSFVSTLLGGLFTSRVYYEFFWWQVAMAVVIAFFASEEVASLQEKQGERSGAAHT</sequence>
<evidence type="ECO:0000256" key="3">
    <source>
        <dbReference type="ARBA" id="ARBA00022989"/>
    </source>
</evidence>
<evidence type="ECO:0000313" key="8">
    <source>
        <dbReference type="Proteomes" id="UP000683559"/>
    </source>
</evidence>
<feature type="transmembrane region" description="Helical" evidence="5">
    <location>
        <begin position="51"/>
        <end position="68"/>
    </location>
</feature>
<reference evidence="7 8" key="1">
    <citation type="submission" date="2021-06" db="EMBL/GenBank/DDBJ databases">
        <title>Gemonas diversity in paddy soil.</title>
        <authorList>
            <person name="Liu G."/>
        </authorList>
    </citation>
    <scope>NUCLEOTIDE SEQUENCE [LARGE SCALE GENOMIC DNA]</scope>
    <source>
        <strain evidence="7 8">RG2</strain>
    </source>
</reference>
<keyword evidence="2 5" id="KW-0812">Transmembrane</keyword>
<name>A0ABX8LJK5_9BACT</name>
<feature type="domain" description="O-antigen ligase-related" evidence="6">
    <location>
        <begin position="207"/>
        <end position="358"/>
    </location>
</feature>
<keyword evidence="8" id="KW-1185">Reference proteome</keyword>
<feature type="transmembrane region" description="Helical" evidence="5">
    <location>
        <begin position="413"/>
        <end position="433"/>
    </location>
</feature>
<keyword evidence="7" id="KW-0436">Ligase</keyword>